<protein>
    <submittedName>
        <fullName evidence="1">Uncharacterized protein</fullName>
    </submittedName>
</protein>
<sequence>MDAKLAVRQAAAQDRREHWRSLAAALIEVKTRLGLTVCFLKLVLSSTGRVRYTRGRADLGEGLPEPSTHLFAP</sequence>
<dbReference type="Proteomes" id="UP000293623">
    <property type="component" value="Unassembled WGS sequence"/>
</dbReference>
<keyword evidence="2" id="KW-1185">Reference proteome</keyword>
<evidence type="ECO:0000313" key="2">
    <source>
        <dbReference type="Proteomes" id="UP000293623"/>
    </source>
</evidence>
<evidence type="ECO:0000313" key="1">
    <source>
        <dbReference type="EMBL" id="RXZ64748.1"/>
    </source>
</evidence>
<dbReference type="EMBL" id="SDPV01000002">
    <property type="protein sequence ID" value="RXZ64748.1"/>
    <property type="molecule type" value="Genomic_DNA"/>
</dbReference>
<accession>A0A4Q2KHW3</accession>
<proteinExistence type="predicted"/>
<name>A0A4Q2KHW3_9SPHN</name>
<reference evidence="1 2" key="1">
    <citation type="submission" date="2019-01" db="EMBL/GenBank/DDBJ databases">
        <title>Altererythrobacter rhizovicinus sp. nov., isolated from the rhizosphere soil of Haloxylon ammodendron.</title>
        <authorList>
            <person name="Li H.-P."/>
            <person name="Gou J.-Y."/>
            <person name="Yao D."/>
            <person name="Han Q.-Q."/>
            <person name="Shao K.-Z."/>
            <person name="Zhao Q."/>
            <person name="Zhang J.-L."/>
        </authorList>
    </citation>
    <scope>NUCLEOTIDE SEQUENCE [LARGE SCALE GENOMIC DNA]</scope>
    <source>
        <strain evidence="1 2">AY-3R</strain>
    </source>
</reference>
<gene>
    <name evidence="1" type="ORF">ETX26_12830</name>
</gene>
<dbReference type="AlphaFoldDB" id="A0A4Q2KHW3"/>
<comment type="caution">
    <text evidence="1">The sequence shown here is derived from an EMBL/GenBank/DDBJ whole genome shotgun (WGS) entry which is preliminary data.</text>
</comment>
<organism evidence="1 2">
    <name type="scientific">Pelagerythrobacter rhizovicinus</name>
    <dbReference type="NCBI Taxonomy" id="2268576"/>
    <lineage>
        <taxon>Bacteria</taxon>
        <taxon>Pseudomonadati</taxon>
        <taxon>Pseudomonadota</taxon>
        <taxon>Alphaproteobacteria</taxon>
        <taxon>Sphingomonadales</taxon>
        <taxon>Erythrobacteraceae</taxon>
        <taxon>Pelagerythrobacter</taxon>
    </lineage>
</organism>